<organism evidence="2 3">
    <name type="scientific">Cupriavidus pauculus</name>
    <dbReference type="NCBI Taxonomy" id="82633"/>
    <lineage>
        <taxon>Bacteria</taxon>
        <taxon>Pseudomonadati</taxon>
        <taxon>Pseudomonadota</taxon>
        <taxon>Betaproteobacteria</taxon>
        <taxon>Burkholderiales</taxon>
        <taxon>Burkholderiaceae</taxon>
        <taxon>Cupriavidus</taxon>
    </lineage>
</organism>
<evidence type="ECO:0000256" key="1">
    <source>
        <dbReference type="SAM" id="MobiDB-lite"/>
    </source>
</evidence>
<accession>A0A5P2H958</accession>
<dbReference type="OrthoDB" id="1467367at2"/>
<dbReference type="EMBL" id="CP044067">
    <property type="protein sequence ID" value="QET04727.1"/>
    <property type="molecule type" value="Genomic_DNA"/>
</dbReference>
<gene>
    <name evidence="2" type="ORF">FOB72_21770</name>
</gene>
<sequence length="98" mass="10628">MSLSVPQRRLVHLLNSGAQLRIVRSVLNRSPVYCELSPANASGPIEIIPMWRIRKLLATNAVRLDTGDMATAREIVLATRPAPGDDNGGNGQKDLPDT</sequence>
<dbReference type="Proteomes" id="UP000322822">
    <property type="component" value="Chromosome 2"/>
</dbReference>
<dbReference type="AlphaFoldDB" id="A0A5P2H958"/>
<protein>
    <submittedName>
        <fullName evidence="2">Uncharacterized protein</fullName>
    </submittedName>
</protein>
<name>A0A5P2H958_9BURK</name>
<dbReference type="RefSeq" id="WP_150374788.1">
    <property type="nucleotide sequence ID" value="NZ_CP044067.1"/>
</dbReference>
<feature type="region of interest" description="Disordered" evidence="1">
    <location>
        <begin position="79"/>
        <end position="98"/>
    </location>
</feature>
<evidence type="ECO:0000313" key="3">
    <source>
        <dbReference type="Proteomes" id="UP000322822"/>
    </source>
</evidence>
<proteinExistence type="predicted"/>
<evidence type="ECO:0000313" key="2">
    <source>
        <dbReference type="EMBL" id="QET04727.1"/>
    </source>
</evidence>
<reference evidence="2 3" key="1">
    <citation type="submission" date="2019-09" db="EMBL/GenBank/DDBJ databases">
        <title>FDA dAtabase for Regulatory Grade micrObial Sequences (FDA-ARGOS): Supporting development and validation of Infectious Disease Dx tests.</title>
        <authorList>
            <person name="Sciortino C."/>
            <person name="Tallon L."/>
            <person name="Sadzewicz L."/>
            <person name="Vavikolanu K."/>
            <person name="Mehta A."/>
            <person name="Aluvathingal J."/>
            <person name="Nadendla S."/>
            <person name="Nandy P."/>
            <person name="Geyer C."/>
            <person name="Yan Y."/>
            <person name="Sichtig H."/>
        </authorList>
    </citation>
    <scope>NUCLEOTIDE SEQUENCE [LARGE SCALE GENOMIC DNA]</scope>
    <source>
        <strain evidence="2 3">FDAARGOS_664</strain>
    </source>
</reference>